<comment type="subcellular location">
    <subcellularLocation>
        <location evidence="1">Mitochondrion</location>
    </subcellularLocation>
</comment>
<geneLocation type="mitochondrion" evidence="7"/>
<evidence type="ECO:0000256" key="3">
    <source>
        <dbReference type="ARBA" id="ARBA00022980"/>
    </source>
</evidence>
<evidence type="ECO:0000256" key="1">
    <source>
        <dbReference type="ARBA" id="ARBA00004173"/>
    </source>
</evidence>
<proteinExistence type="inferred from homology"/>
<dbReference type="Gene3D" id="3.30.1140.32">
    <property type="entry name" value="Ribosomal protein S3, C-terminal domain"/>
    <property type="match status" value="1"/>
</dbReference>
<evidence type="ECO:0000313" key="7">
    <source>
        <dbReference type="EMBL" id="UHB41910.1"/>
    </source>
</evidence>
<evidence type="ECO:0000256" key="5">
    <source>
        <dbReference type="ARBA" id="ARBA00023274"/>
    </source>
</evidence>
<dbReference type="SUPFAM" id="SSF54821">
    <property type="entry name" value="Ribosomal protein S3 C-terminal domain"/>
    <property type="match status" value="1"/>
</dbReference>
<evidence type="ECO:0000256" key="2">
    <source>
        <dbReference type="ARBA" id="ARBA00010761"/>
    </source>
</evidence>
<dbReference type="AlphaFoldDB" id="A0A8K1ZR70"/>
<name>A0A8K1ZR70_9TREE</name>
<dbReference type="Pfam" id="PF05316">
    <property type="entry name" value="VAR1"/>
    <property type="match status" value="1"/>
</dbReference>
<gene>
    <name evidence="7" type="primary">rps3</name>
</gene>
<dbReference type="GO" id="GO:0006412">
    <property type="term" value="P:translation"/>
    <property type="evidence" value="ECO:0007669"/>
    <property type="project" value="InterPro"/>
</dbReference>
<dbReference type="InterPro" id="IPR007980">
    <property type="entry name" value="Ribosomal_uS3m_fun"/>
</dbReference>
<dbReference type="EMBL" id="MZ439919">
    <property type="protein sequence ID" value="UHB41910.1"/>
    <property type="molecule type" value="Genomic_DNA"/>
</dbReference>
<dbReference type="GO" id="GO:0005840">
    <property type="term" value="C:ribosome"/>
    <property type="evidence" value="ECO:0007669"/>
    <property type="project" value="UniProtKB-KW"/>
</dbReference>
<dbReference type="GO" id="GO:0003735">
    <property type="term" value="F:structural constituent of ribosome"/>
    <property type="evidence" value="ECO:0007669"/>
    <property type="project" value="InterPro"/>
</dbReference>
<keyword evidence="3 7" id="KW-0689">Ribosomal protein</keyword>
<dbReference type="InterPro" id="IPR036419">
    <property type="entry name" value="Ribosomal_S3_C_sf"/>
</dbReference>
<evidence type="ECO:0000256" key="4">
    <source>
        <dbReference type="ARBA" id="ARBA00023128"/>
    </source>
</evidence>
<organism evidence="7">
    <name type="scientific">Apiotrichum gamsii</name>
    <dbReference type="NCBI Taxonomy" id="1105092"/>
    <lineage>
        <taxon>Eukaryota</taxon>
        <taxon>Fungi</taxon>
        <taxon>Dikarya</taxon>
        <taxon>Basidiomycota</taxon>
        <taxon>Agaricomycotina</taxon>
        <taxon>Tremellomycetes</taxon>
        <taxon>Trichosporonales</taxon>
        <taxon>Trichosporonaceae</taxon>
        <taxon>Apiotrichum</taxon>
    </lineage>
</organism>
<dbReference type="GO" id="GO:0005739">
    <property type="term" value="C:mitochondrion"/>
    <property type="evidence" value="ECO:0007669"/>
    <property type="project" value="UniProtKB-SubCell"/>
</dbReference>
<reference evidence="7" key="1">
    <citation type="submission" date="2021-06" db="EMBL/GenBank/DDBJ databases">
        <title>The complete mitochondrial genomes of Apiotrichum species.</title>
        <authorList>
            <person name="Li Q."/>
        </authorList>
    </citation>
    <scope>NUCLEOTIDE SEQUENCE</scope>
</reference>
<dbReference type="GO" id="GO:1990904">
    <property type="term" value="C:ribonucleoprotein complex"/>
    <property type="evidence" value="ECO:0007669"/>
    <property type="project" value="UniProtKB-KW"/>
</dbReference>
<protein>
    <recommendedName>
        <fullName evidence="6">Small ribosomal subunit protein uS3m</fullName>
    </recommendedName>
</protein>
<keyword evidence="5" id="KW-0687">Ribonucleoprotein</keyword>
<comment type="similarity">
    <text evidence="2">Belongs to the universal ribosomal protein uS3 family.</text>
</comment>
<sequence>MQRLKNKYLSNRNLSNSYTFTNQNKENFLKIEKNRKIIISEFYNSIEVLSSKEIFTVTRNKVIITNFYYCYEPTTGLNENTINNLGLLLNKIYHRPVELHIIKLSYPYLDRNILAQFVRKQTIKWRFKKIQKQLFKSIPLSRDGILGIKIIISGRLTTERKKPRITVSTSKIGSFRTFNNKNITDNSSYTYKNSNGAFTVKISINQIDKSLKI</sequence>
<evidence type="ECO:0000256" key="6">
    <source>
        <dbReference type="ARBA" id="ARBA00035157"/>
    </source>
</evidence>
<keyword evidence="4 7" id="KW-0496">Mitochondrion</keyword>
<accession>A0A8K1ZR70</accession>